<dbReference type="Proteomes" id="UP001195769">
    <property type="component" value="Unassembled WGS sequence"/>
</dbReference>
<feature type="region of interest" description="Disordered" evidence="4">
    <location>
        <begin position="358"/>
        <end position="409"/>
    </location>
</feature>
<dbReference type="GO" id="GO:0005634">
    <property type="term" value="C:nucleus"/>
    <property type="evidence" value="ECO:0007669"/>
    <property type="project" value="UniProtKB-SubCell"/>
</dbReference>
<organism evidence="7 8">
    <name type="scientific">Suillus fuscotomentosus</name>
    <dbReference type="NCBI Taxonomy" id="1912939"/>
    <lineage>
        <taxon>Eukaryota</taxon>
        <taxon>Fungi</taxon>
        <taxon>Dikarya</taxon>
        <taxon>Basidiomycota</taxon>
        <taxon>Agaricomycotina</taxon>
        <taxon>Agaricomycetes</taxon>
        <taxon>Agaricomycetidae</taxon>
        <taxon>Boletales</taxon>
        <taxon>Suillineae</taxon>
        <taxon>Suillaceae</taxon>
        <taxon>Suillus</taxon>
    </lineage>
</organism>
<keyword evidence="5" id="KW-0732">Signal</keyword>
<gene>
    <name evidence="7" type="ORF">F5891DRAFT_1118503</name>
</gene>
<dbReference type="GO" id="GO:0000981">
    <property type="term" value="F:DNA-binding transcription factor activity, RNA polymerase II-specific"/>
    <property type="evidence" value="ECO:0007669"/>
    <property type="project" value="TreeGrafter"/>
</dbReference>
<dbReference type="PANTHER" id="PTHR11829:SF343">
    <property type="entry name" value="FORK-HEAD DOMAIN-CONTAINING PROTEIN"/>
    <property type="match status" value="1"/>
</dbReference>
<evidence type="ECO:0000256" key="4">
    <source>
        <dbReference type="SAM" id="MobiDB-lite"/>
    </source>
</evidence>
<accession>A0AAD4DQ50</accession>
<name>A0AAD4DQ50_9AGAM</name>
<dbReference type="EMBL" id="JABBWK010000168">
    <property type="protein sequence ID" value="KAG1889001.1"/>
    <property type="molecule type" value="Genomic_DNA"/>
</dbReference>
<dbReference type="PROSITE" id="PS00658">
    <property type="entry name" value="FORK_HEAD_2"/>
    <property type="match status" value="1"/>
</dbReference>
<evidence type="ECO:0000256" key="5">
    <source>
        <dbReference type="SAM" id="SignalP"/>
    </source>
</evidence>
<evidence type="ECO:0000313" key="8">
    <source>
        <dbReference type="Proteomes" id="UP001195769"/>
    </source>
</evidence>
<reference evidence="7" key="1">
    <citation type="journal article" date="2020" name="New Phytol.">
        <title>Comparative genomics reveals dynamic genome evolution in host specialist ectomycorrhizal fungi.</title>
        <authorList>
            <person name="Lofgren L.A."/>
            <person name="Nguyen N.H."/>
            <person name="Vilgalys R."/>
            <person name="Ruytinx J."/>
            <person name="Liao H.L."/>
            <person name="Branco S."/>
            <person name="Kuo A."/>
            <person name="LaButti K."/>
            <person name="Lipzen A."/>
            <person name="Andreopoulos W."/>
            <person name="Pangilinan J."/>
            <person name="Riley R."/>
            <person name="Hundley H."/>
            <person name="Na H."/>
            <person name="Barry K."/>
            <person name="Grigoriev I.V."/>
            <person name="Stajich J.E."/>
            <person name="Kennedy P.G."/>
        </authorList>
    </citation>
    <scope>NUCLEOTIDE SEQUENCE</scope>
    <source>
        <strain evidence="7">FC203</strain>
    </source>
</reference>
<feature type="signal peptide" evidence="5">
    <location>
        <begin position="1"/>
        <end position="26"/>
    </location>
</feature>
<evidence type="ECO:0000313" key="7">
    <source>
        <dbReference type="EMBL" id="KAG1889001.1"/>
    </source>
</evidence>
<dbReference type="RefSeq" id="XP_041217320.1">
    <property type="nucleotide sequence ID" value="XM_041363830.1"/>
</dbReference>
<feature type="domain" description="Fork-head" evidence="6">
    <location>
        <begin position="272"/>
        <end position="365"/>
    </location>
</feature>
<comment type="caution">
    <text evidence="7">The sequence shown here is derived from an EMBL/GenBank/DDBJ whole genome shotgun (WGS) entry which is preliminary data.</text>
</comment>
<dbReference type="SUPFAM" id="SSF46785">
    <property type="entry name" value="Winged helix' DNA-binding domain"/>
    <property type="match status" value="1"/>
</dbReference>
<feature type="DNA-binding region" description="Fork-head" evidence="3">
    <location>
        <begin position="272"/>
        <end position="365"/>
    </location>
</feature>
<dbReference type="GO" id="GO:0000978">
    <property type="term" value="F:RNA polymerase II cis-regulatory region sequence-specific DNA binding"/>
    <property type="evidence" value="ECO:0007669"/>
    <property type="project" value="TreeGrafter"/>
</dbReference>
<evidence type="ECO:0000256" key="3">
    <source>
        <dbReference type="PROSITE-ProRule" id="PRU00089"/>
    </source>
</evidence>
<dbReference type="InterPro" id="IPR050211">
    <property type="entry name" value="FOX_domain-containing"/>
</dbReference>
<dbReference type="Pfam" id="PF00250">
    <property type="entry name" value="Forkhead"/>
    <property type="match status" value="1"/>
</dbReference>
<dbReference type="AlphaFoldDB" id="A0AAD4DQ50"/>
<dbReference type="InterPro" id="IPR030456">
    <property type="entry name" value="TF_fork_head_CS_2"/>
</dbReference>
<proteinExistence type="predicted"/>
<evidence type="ECO:0000256" key="1">
    <source>
        <dbReference type="ARBA" id="ARBA00023125"/>
    </source>
</evidence>
<keyword evidence="1 3" id="KW-0238">DNA-binding</keyword>
<dbReference type="CDD" id="cd00059">
    <property type="entry name" value="FH_FOX"/>
    <property type="match status" value="1"/>
</dbReference>
<evidence type="ECO:0000259" key="6">
    <source>
        <dbReference type="PROSITE" id="PS50039"/>
    </source>
</evidence>
<evidence type="ECO:0000256" key="2">
    <source>
        <dbReference type="ARBA" id="ARBA00023242"/>
    </source>
</evidence>
<dbReference type="InterPro" id="IPR001766">
    <property type="entry name" value="Fork_head_dom"/>
</dbReference>
<dbReference type="InterPro" id="IPR036388">
    <property type="entry name" value="WH-like_DNA-bd_sf"/>
</dbReference>
<keyword evidence="8" id="KW-1185">Reference proteome</keyword>
<dbReference type="PROSITE" id="PS50039">
    <property type="entry name" value="FORK_HEAD_3"/>
    <property type="match status" value="1"/>
</dbReference>
<feature type="chain" id="PRO_5042217846" description="Fork-head domain-containing protein" evidence="5">
    <location>
        <begin position="27"/>
        <end position="487"/>
    </location>
</feature>
<dbReference type="InterPro" id="IPR036390">
    <property type="entry name" value="WH_DNA-bd_sf"/>
</dbReference>
<dbReference type="Gene3D" id="1.10.10.10">
    <property type="entry name" value="Winged helix-like DNA-binding domain superfamily/Winged helix DNA-binding domain"/>
    <property type="match status" value="1"/>
</dbReference>
<dbReference type="GeneID" id="64658128"/>
<protein>
    <recommendedName>
        <fullName evidence="6">Fork-head domain-containing protein</fullName>
    </recommendedName>
</protein>
<sequence>MTISRSVIVKLFGLVGPCHFFTMSSAQSPCLADRISTPGVWPAAYYLAVLQQIIQSPSRIHIINISQMGSSTLVLPTPATKSKPIISAPLEIELTSPAEFYLSVDRNWSNLSSDQDQFYPSHSQYHQYNPSASCRSSSNQPQYLQQLHLQYHSLHRLGPKHIEYPLHPPTSGTCIHYTPPARPSNRSNNTLSLEFYEQTNQHLPIPTHSSQAHIEQSSASLSSSHGSLSTFPAAPTRHLFEDAGPYLRETLHIPAHKKIDLWALPDPLEGEKPNQPYPILIKLAIYGSPNKQLTLQEIYTVLEGRFEWFKFRRNEKAWKNSIRHNLSLNKVFKHVPRTIMEPGKGSYWQLDCSDGEGYKRTRKRRSKSAQAVLEQSDDDDSLLGGGDVEGTNAPLAGMPAGSSHAPNRPSLAASNDSYINPELRQGSHIVGEGRTRSVLRRPTTSPYQRKVSYPPPLVPFSGLLEKLESSAKDWSKETMKGIVHVSR</sequence>
<keyword evidence="2 3" id="KW-0539">Nucleus</keyword>
<dbReference type="PRINTS" id="PR00053">
    <property type="entry name" value="FORKHEAD"/>
</dbReference>
<dbReference type="SMART" id="SM00339">
    <property type="entry name" value="FH"/>
    <property type="match status" value="1"/>
</dbReference>
<dbReference type="PANTHER" id="PTHR11829">
    <property type="entry name" value="FORKHEAD BOX PROTEIN"/>
    <property type="match status" value="1"/>
</dbReference>
<comment type="subcellular location">
    <subcellularLocation>
        <location evidence="3">Nucleus</location>
    </subcellularLocation>
</comment>